<dbReference type="OrthoDB" id="5398572at2759"/>
<feature type="compositionally biased region" description="Low complexity" evidence="1">
    <location>
        <begin position="583"/>
        <end position="595"/>
    </location>
</feature>
<dbReference type="AlphaFoldDB" id="A0A9P4Y7N5"/>
<feature type="region of interest" description="Disordered" evidence="1">
    <location>
        <begin position="1"/>
        <end position="110"/>
    </location>
</feature>
<organism evidence="2 3">
    <name type="scientific">Cryphonectria parasitica (strain ATCC 38755 / EP155)</name>
    <dbReference type="NCBI Taxonomy" id="660469"/>
    <lineage>
        <taxon>Eukaryota</taxon>
        <taxon>Fungi</taxon>
        <taxon>Dikarya</taxon>
        <taxon>Ascomycota</taxon>
        <taxon>Pezizomycotina</taxon>
        <taxon>Sordariomycetes</taxon>
        <taxon>Sordariomycetidae</taxon>
        <taxon>Diaporthales</taxon>
        <taxon>Cryphonectriaceae</taxon>
        <taxon>Cryphonectria-Endothia species complex</taxon>
        <taxon>Cryphonectria</taxon>
    </lineage>
</organism>
<feature type="region of interest" description="Disordered" evidence="1">
    <location>
        <begin position="541"/>
        <end position="595"/>
    </location>
</feature>
<proteinExistence type="predicted"/>
<keyword evidence="3" id="KW-1185">Reference proteome</keyword>
<feature type="compositionally biased region" description="Polar residues" evidence="1">
    <location>
        <begin position="438"/>
        <end position="450"/>
    </location>
</feature>
<sequence length="863" mass="93305">MPPKGRGGRAAAAAAAAATGGGRTSSRLASRLGTAQQQAERQPAGSAADTGRAPLPDSSAAAAAAATADLPPSSSSTRGRGRSRSRGNVEAHARRGTTRNNRGGSSIASYSIRHTARSSDVYALEANGGASEPFTPQRAEAAEIVYGESIWRDAADLTPRTQDATANLMNKFVDRLFSVSKDLIGHLSIAAEQQDESWDLELRTHKEVFNSFYRVYNIDADIFINIDSILERSKCSNIPTLWERMVKSVSTANLAKLLSDVHDLNGDRSNVLNRLPLLQRIDEDFPVTFTPGGSKGLEENRAWIIDHGTMDQAFAIRTKLFIETLRGHQQGNPFRLFAKVFLDLDADPIEDDVLGDYIDRASYRAFGAFDIDDPELPKYRDNINTFRAMLVEMDPAAVIGKLEGHYPFEIFLDDLNEWIRTYQIKTPGPPRPPPFNPNADTLSTPGTASQLGARPTLPQGSTGLYGVDRLRQHVTSSNAEQPGEVHARMDSGAHVINDSDDSASIAGTNAEVIAQSRELAAQARYFMPTSQESVYPDVAAEATKRGNGKKRSRKSADDIEADASAKRARANDAAAMPPPPRPAAHAVPVSSSAPSPAVFDPVALSRQSQLISKANRRPSQPKQRKPWTSHDISQLVRAIDVYKAKWSTIEKAIRDNHLHFNVPERDQQGLRDKARLVKVDILKTDGPLPAAFDLVVLGRKEKEMVIAAGRNPERREEDLDEDGHPNNLFYTPNLPRPVQDVNPVPPPQAHTDINGNDGTDHGTDIGHASAMHEEAPVMSGALPVSSETTDLRPLQEASMVVEAPMGEAHVGIPEAPMPTADMSSSAAPLSESLGEEQSVVDNEAPPVDPSITEAVPSSAAVHG</sequence>
<dbReference type="GeneID" id="63842589"/>
<evidence type="ECO:0000313" key="3">
    <source>
        <dbReference type="Proteomes" id="UP000803844"/>
    </source>
</evidence>
<feature type="region of interest" description="Disordered" evidence="1">
    <location>
        <begin position="812"/>
        <end position="863"/>
    </location>
</feature>
<feature type="compositionally biased region" description="Low complexity" evidence="1">
    <location>
        <begin position="53"/>
        <end position="78"/>
    </location>
</feature>
<protein>
    <recommendedName>
        <fullName evidence="4">Myb-like domain-containing protein</fullName>
    </recommendedName>
</protein>
<evidence type="ECO:0000313" key="2">
    <source>
        <dbReference type="EMBL" id="KAF3768474.1"/>
    </source>
</evidence>
<feature type="region of interest" description="Disordered" evidence="1">
    <location>
        <begin position="609"/>
        <end position="629"/>
    </location>
</feature>
<feature type="compositionally biased region" description="Polar residues" evidence="1">
    <location>
        <begin position="25"/>
        <end position="40"/>
    </location>
</feature>
<name>A0A9P4Y7N5_CRYP1</name>
<gene>
    <name evidence="2" type="ORF">M406DRAFT_71478</name>
</gene>
<feature type="region of interest" description="Disordered" evidence="1">
    <location>
        <begin position="744"/>
        <end position="766"/>
    </location>
</feature>
<evidence type="ECO:0000256" key="1">
    <source>
        <dbReference type="SAM" id="MobiDB-lite"/>
    </source>
</evidence>
<dbReference type="Proteomes" id="UP000803844">
    <property type="component" value="Unassembled WGS sequence"/>
</dbReference>
<feature type="compositionally biased region" description="Low complexity" evidence="1">
    <location>
        <begin position="9"/>
        <end position="18"/>
    </location>
</feature>
<feature type="compositionally biased region" description="Pro residues" evidence="1">
    <location>
        <begin position="427"/>
        <end position="436"/>
    </location>
</feature>
<comment type="caution">
    <text evidence="2">The sequence shown here is derived from an EMBL/GenBank/DDBJ whole genome shotgun (WGS) entry which is preliminary data.</text>
</comment>
<accession>A0A9P4Y7N5</accession>
<evidence type="ECO:0008006" key="4">
    <source>
        <dbReference type="Google" id="ProtNLM"/>
    </source>
</evidence>
<dbReference type="RefSeq" id="XP_040779435.1">
    <property type="nucleotide sequence ID" value="XM_040925460.1"/>
</dbReference>
<feature type="compositionally biased region" description="Polar residues" evidence="1">
    <location>
        <begin position="609"/>
        <end position="621"/>
    </location>
</feature>
<feature type="region of interest" description="Disordered" evidence="1">
    <location>
        <begin position="426"/>
        <end position="461"/>
    </location>
</feature>
<dbReference type="EMBL" id="MU032345">
    <property type="protein sequence ID" value="KAF3768474.1"/>
    <property type="molecule type" value="Genomic_DNA"/>
</dbReference>
<reference evidence="2" key="1">
    <citation type="journal article" date="2020" name="Phytopathology">
        <title>Genome sequence of the chestnut blight fungus Cryphonectria parasitica EP155: A fundamental resource for an archetypical invasive plant pathogen.</title>
        <authorList>
            <person name="Crouch J.A."/>
            <person name="Dawe A."/>
            <person name="Aerts A."/>
            <person name="Barry K."/>
            <person name="Churchill A.C.L."/>
            <person name="Grimwood J."/>
            <person name="Hillman B."/>
            <person name="Milgroom M.G."/>
            <person name="Pangilinan J."/>
            <person name="Smith M."/>
            <person name="Salamov A."/>
            <person name="Schmutz J."/>
            <person name="Yadav J."/>
            <person name="Grigoriev I.V."/>
            <person name="Nuss D."/>
        </authorList>
    </citation>
    <scope>NUCLEOTIDE SEQUENCE</scope>
    <source>
        <strain evidence="2">EP155</strain>
    </source>
</reference>